<dbReference type="EMBL" id="VSRR010005619">
    <property type="protein sequence ID" value="MPC42943.1"/>
    <property type="molecule type" value="Genomic_DNA"/>
</dbReference>
<accession>A0A5B7FCU8</accession>
<keyword evidence="3" id="KW-1185">Reference proteome</keyword>
<evidence type="ECO:0000313" key="3">
    <source>
        <dbReference type="Proteomes" id="UP000324222"/>
    </source>
</evidence>
<sequence>MIPYSSSLLLTLTHPYPPSLLGRPFSPFRDLLFTLAILAELPPPSPSLTQPARHLPSATHRKRV</sequence>
<reference evidence="2 3" key="1">
    <citation type="submission" date="2019-05" db="EMBL/GenBank/DDBJ databases">
        <title>Another draft genome of Portunus trituberculatus and its Hox gene families provides insights of decapod evolution.</title>
        <authorList>
            <person name="Jeong J.-H."/>
            <person name="Song I."/>
            <person name="Kim S."/>
            <person name="Choi T."/>
            <person name="Kim D."/>
            <person name="Ryu S."/>
            <person name="Kim W."/>
        </authorList>
    </citation>
    <scope>NUCLEOTIDE SEQUENCE [LARGE SCALE GENOMIC DNA]</scope>
    <source>
        <tissue evidence="2">Muscle</tissue>
    </source>
</reference>
<organism evidence="2 3">
    <name type="scientific">Portunus trituberculatus</name>
    <name type="common">Swimming crab</name>
    <name type="synonym">Neptunus trituberculatus</name>
    <dbReference type="NCBI Taxonomy" id="210409"/>
    <lineage>
        <taxon>Eukaryota</taxon>
        <taxon>Metazoa</taxon>
        <taxon>Ecdysozoa</taxon>
        <taxon>Arthropoda</taxon>
        <taxon>Crustacea</taxon>
        <taxon>Multicrustacea</taxon>
        <taxon>Malacostraca</taxon>
        <taxon>Eumalacostraca</taxon>
        <taxon>Eucarida</taxon>
        <taxon>Decapoda</taxon>
        <taxon>Pleocyemata</taxon>
        <taxon>Brachyura</taxon>
        <taxon>Eubrachyura</taxon>
        <taxon>Portunoidea</taxon>
        <taxon>Portunidae</taxon>
        <taxon>Portuninae</taxon>
        <taxon>Portunus</taxon>
    </lineage>
</organism>
<dbReference type="AlphaFoldDB" id="A0A5B7FCU8"/>
<dbReference type="Proteomes" id="UP000324222">
    <property type="component" value="Unassembled WGS sequence"/>
</dbReference>
<protein>
    <submittedName>
        <fullName evidence="2">Uncharacterized protein</fullName>
    </submittedName>
</protein>
<comment type="caution">
    <text evidence="2">The sequence shown here is derived from an EMBL/GenBank/DDBJ whole genome shotgun (WGS) entry which is preliminary data.</text>
</comment>
<feature type="region of interest" description="Disordered" evidence="1">
    <location>
        <begin position="42"/>
        <end position="64"/>
    </location>
</feature>
<name>A0A5B7FCU8_PORTR</name>
<proteinExistence type="predicted"/>
<evidence type="ECO:0000256" key="1">
    <source>
        <dbReference type="SAM" id="MobiDB-lite"/>
    </source>
</evidence>
<evidence type="ECO:0000313" key="2">
    <source>
        <dbReference type="EMBL" id="MPC42943.1"/>
    </source>
</evidence>
<gene>
    <name evidence="2" type="ORF">E2C01_036577</name>
</gene>